<evidence type="ECO:0000313" key="1">
    <source>
        <dbReference type="EMBL" id="GJN38988.1"/>
    </source>
</evidence>
<dbReference type="Proteomes" id="UP001054889">
    <property type="component" value="Unassembled WGS sequence"/>
</dbReference>
<dbReference type="EMBL" id="BQKI01000097">
    <property type="protein sequence ID" value="GJN38988.1"/>
    <property type="molecule type" value="Genomic_DNA"/>
</dbReference>
<reference evidence="1" key="1">
    <citation type="journal article" date="2018" name="DNA Res.">
        <title>Multiple hybrid de novo genome assembly of finger millet, an orphan allotetraploid crop.</title>
        <authorList>
            <person name="Hatakeyama M."/>
            <person name="Aluri S."/>
            <person name="Balachadran M.T."/>
            <person name="Sivarajan S.R."/>
            <person name="Patrignani A."/>
            <person name="Gruter S."/>
            <person name="Poveda L."/>
            <person name="Shimizu-Inatsugi R."/>
            <person name="Baeten J."/>
            <person name="Francoijs K.J."/>
            <person name="Nataraja K.N."/>
            <person name="Reddy Y.A.N."/>
            <person name="Phadnis S."/>
            <person name="Ravikumar R.L."/>
            <person name="Schlapbach R."/>
            <person name="Sreeman S.M."/>
            <person name="Shimizu K.K."/>
        </authorList>
    </citation>
    <scope>NUCLEOTIDE SEQUENCE</scope>
</reference>
<gene>
    <name evidence="1" type="primary">gb28076</name>
    <name evidence="1" type="ORF">PR202_gb28076</name>
</gene>
<dbReference type="AlphaFoldDB" id="A0AAV5FVU9"/>
<dbReference type="PANTHER" id="PTHR31315:SF1">
    <property type="entry name" value="PROTEIN SIP5"/>
    <property type="match status" value="1"/>
</dbReference>
<evidence type="ECO:0000313" key="2">
    <source>
        <dbReference type="Proteomes" id="UP001054889"/>
    </source>
</evidence>
<sequence>MDAVQHCRFGEAYIPHPPATASSAREGTLTHNTTQMGNVASGHRRRPPVVEERLTRPQRLVMELPDMDTGRLRHLIRSGDLAPCFDGADDAVDGHVEECPICFYNASYS</sequence>
<accession>A0AAV5FVU9</accession>
<reference evidence="1" key="2">
    <citation type="submission" date="2021-12" db="EMBL/GenBank/DDBJ databases">
        <title>Resequencing data analysis of finger millet.</title>
        <authorList>
            <person name="Hatakeyama M."/>
            <person name="Aluri S."/>
            <person name="Balachadran M.T."/>
            <person name="Sivarajan S.R."/>
            <person name="Poveda L."/>
            <person name="Shimizu-Inatsugi R."/>
            <person name="Schlapbach R."/>
            <person name="Sreeman S.M."/>
            <person name="Shimizu K.K."/>
        </authorList>
    </citation>
    <scope>NUCLEOTIDE SEQUENCE</scope>
</reference>
<protein>
    <submittedName>
        <fullName evidence="1">Uncharacterized protein</fullName>
    </submittedName>
</protein>
<proteinExistence type="predicted"/>
<organism evidence="1 2">
    <name type="scientific">Eleusine coracana subsp. coracana</name>
    <dbReference type="NCBI Taxonomy" id="191504"/>
    <lineage>
        <taxon>Eukaryota</taxon>
        <taxon>Viridiplantae</taxon>
        <taxon>Streptophyta</taxon>
        <taxon>Embryophyta</taxon>
        <taxon>Tracheophyta</taxon>
        <taxon>Spermatophyta</taxon>
        <taxon>Magnoliopsida</taxon>
        <taxon>Liliopsida</taxon>
        <taxon>Poales</taxon>
        <taxon>Poaceae</taxon>
        <taxon>PACMAD clade</taxon>
        <taxon>Chloridoideae</taxon>
        <taxon>Cynodonteae</taxon>
        <taxon>Eleusininae</taxon>
        <taxon>Eleusine</taxon>
    </lineage>
</organism>
<comment type="caution">
    <text evidence="1">The sequence shown here is derived from an EMBL/GenBank/DDBJ whole genome shotgun (WGS) entry which is preliminary data.</text>
</comment>
<keyword evidence="2" id="KW-1185">Reference proteome</keyword>
<dbReference type="InterPro" id="IPR039301">
    <property type="entry name" value="Sip5/DA2"/>
</dbReference>
<name>A0AAV5FVU9_ELECO</name>
<dbReference type="PANTHER" id="PTHR31315">
    <property type="entry name" value="PROTEIN SIP5"/>
    <property type="match status" value="1"/>
</dbReference>
<dbReference type="GO" id="GO:0005737">
    <property type="term" value="C:cytoplasm"/>
    <property type="evidence" value="ECO:0007669"/>
    <property type="project" value="TreeGrafter"/>
</dbReference>